<comment type="caution">
    <text evidence="2">The sequence shown here is derived from an EMBL/GenBank/DDBJ whole genome shotgun (WGS) entry which is preliminary data.</text>
</comment>
<reference evidence="2" key="1">
    <citation type="submission" date="2023-02" db="EMBL/GenBank/DDBJ databases">
        <title>Identification and recombinant expression of a fungal hydrolase from Papiliotrema laurentii that hydrolyzes apple cutin and clears colloidal polyester polyurethane.</title>
        <authorList>
            <consortium name="DOE Joint Genome Institute"/>
            <person name="Roman V.A."/>
            <person name="Bojanowski C."/>
            <person name="Crable B.R."/>
            <person name="Wagner D.N."/>
            <person name="Hung C.S."/>
            <person name="Nadeau L.J."/>
            <person name="Schratz L."/>
            <person name="Haridas S."/>
            <person name="Pangilinan J."/>
            <person name="Lipzen A."/>
            <person name="Na H."/>
            <person name="Yan M."/>
            <person name="Ng V."/>
            <person name="Grigoriev I.V."/>
            <person name="Spatafora J.W."/>
            <person name="Barlow D."/>
            <person name="Biffinger J."/>
            <person name="Kelley-Loughnane N."/>
            <person name="Varaljay V.A."/>
            <person name="Crookes-Goodson W.J."/>
        </authorList>
    </citation>
    <scope>NUCLEOTIDE SEQUENCE</scope>
    <source>
        <strain evidence="2">5307AH</strain>
    </source>
</reference>
<sequence>MASKTIFFAASALAGAALVAAQAAPNWNYIPSACASQCSGVVESAYTCQNQFSGDSTQIYGCFCNNYPSDAATCATCLNDNNAAALGSLLTSTQTACPQAIQSCFFACSFDTCASSDIACQCEGSYLENIYNCASCNTANNNPGTTQISDFESLRDSCANQNFTGASQSFTTKALPVATTDGYTAPQLTATGGGVAATGDVSATEGGLAATGAGSAAAATGSTSAAAASSTSRAAGASSASKAATSGSARASGSASSASGSAAAAASSTGAALNLAAPALTGILGFAGAIAALL</sequence>
<keyword evidence="1" id="KW-0732">Signal</keyword>
<dbReference type="AlphaFoldDB" id="A0AAD9FVR7"/>
<feature type="chain" id="PRO_5041924362" description="Extracellular membrane protein CFEM domain-containing protein" evidence="1">
    <location>
        <begin position="24"/>
        <end position="294"/>
    </location>
</feature>
<evidence type="ECO:0008006" key="4">
    <source>
        <dbReference type="Google" id="ProtNLM"/>
    </source>
</evidence>
<evidence type="ECO:0000313" key="3">
    <source>
        <dbReference type="Proteomes" id="UP001182556"/>
    </source>
</evidence>
<dbReference type="EMBL" id="JAODAN010000001">
    <property type="protein sequence ID" value="KAK1926982.1"/>
    <property type="molecule type" value="Genomic_DNA"/>
</dbReference>
<dbReference type="Proteomes" id="UP001182556">
    <property type="component" value="Unassembled WGS sequence"/>
</dbReference>
<feature type="signal peptide" evidence="1">
    <location>
        <begin position="1"/>
        <end position="23"/>
    </location>
</feature>
<accession>A0AAD9FVR7</accession>
<organism evidence="2 3">
    <name type="scientific">Papiliotrema laurentii</name>
    <name type="common">Cryptococcus laurentii</name>
    <dbReference type="NCBI Taxonomy" id="5418"/>
    <lineage>
        <taxon>Eukaryota</taxon>
        <taxon>Fungi</taxon>
        <taxon>Dikarya</taxon>
        <taxon>Basidiomycota</taxon>
        <taxon>Agaricomycotina</taxon>
        <taxon>Tremellomycetes</taxon>
        <taxon>Tremellales</taxon>
        <taxon>Rhynchogastremaceae</taxon>
        <taxon>Papiliotrema</taxon>
    </lineage>
</organism>
<evidence type="ECO:0000256" key="1">
    <source>
        <dbReference type="SAM" id="SignalP"/>
    </source>
</evidence>
<keyword evidence="3" id="KW-1185">Reference proteome</keyword>
<name>A0AAD9FVR7_PAPLA</name>
<protein>
    <recommendedName>
        <fullName evidence="4">Extracellular membrane protein CFEM domain-containing protein</fullName>
    </recommendedName>
</protein>
<evidence type="ECO:0000313" key="2">
    <source>
        <dbReference type="EMBL" id="KAK1926982.1"/>
    </source>
</evidence>
<gene>
    <name evidence="2" type="ORF">DB88DRAFT_533791</name>
</gene>
<proteinExistence type="predicted"/>